<comment type="catalytic activity">
    <reaction evidence="5">
        <text>adenine + H2O + H(+) = hypoxanthine + NH4(+)</text>
        <dbReference type="Rhea" id="RHEA:23688"/>
        <dbReference type="ChEBI" id="CHEBI:15377"/>
        <dbReference type="ChEBI" id="CHEBI:15378"/>
        <dbReference type="ChEBI" id="CHEBI:16708"/>
        <dbReference type="ChEBI" id="CHEBI:17368"/>
        <dbReference type="ChEBI" id="CHEBI:28938"/>
        <dbReference type="EC" id="3.5.4.2"/>
    </reaction>
</comment>
<dbReference type="GO" id="GO:0000034">
    <property type="term" value="F:adenine deaminase activity"/>
    <property type="evidence" value="ECO:0007669"/>
    <property type="project" value="UniProtKB-UniRule"/>
</dbReference>
<dbReference type="GO" id="GO:0009117">
    <property type="term" value="P:nucleotide metabolic process"/>
    <property type="evidence" value="ECO:0007669"/>
    <property type="project" value="UniProtKB-KW"/>
</dbReference>
<feature type="site" description="Important for catalytic activity" evidence="5">
    <location>
        <position position="226"/>
    </location>
</feature>
<evidence type="ECO:0000256" key="1">
    <source>
        <dbReference type="ARBA" id="ARBA00022723"/>
    </source>
</evidence>
<evidence type="ECO:0000256" key="4">
    <source>
        <dbReference type="ARBA" id="ARBA00023080"/>
    </source>
</evidence>
<dbReference type="InterPro" id="IPR028892">
    <property type="entry name" value="ADE"/>
</dbReference>
<dbReference type="GO" id="GO:0005829">
    <property type="term" value="C:cytosol"/>
    <property type="evidence" value="ECO:0007669"/>
    <property type="project" value="TreeGrafter"/>
</dbReference>
<dbReference type="Pfam" id="PF00962">
    <property type="entry name" value="A_deaminase"/>
    <property type="match status" value="1"/>
</dbReference>
<dbReference type="AlphaFoldDB" id="A0A8J2U9A4"/>
<organism evidence="7 8">
    <name type="scientific">Neiella marina</name>
    <dbReference type="NCBI Taxonomy" id="508461"/>
    <lineage>
        <taxon>Bacteria</taxon>
        <taxon>Pseudomonadati</taxon>
        <taxon>Pseudomonadota</taxon>
        <taxon>Gammaproteobacteria</taxon>
        <taxon>Alteromonadales</taxon>
        <taxon>Echinimonadaceae</taxon>
        <taxon>Neiella</taxon>
    </lineage>
</organism>
<dbReference type="GO" id="GO:0006146">
    <property type="term" value="P:adenine catabolic process"/>
    <property type="evidence" value="ECO:0007669"/>
    <property type="project" value="UniProtKB-UniRule"/>
</dbReference>
<feature type="binding site" evidence="5">
    <location>
        <position position="202"/>
    </location>
    <ligand>
        <name>Zn(2+)</name>
        <dbReference type="ChEBI" id="CHEBI:29105"/>
        <note>catalytic</note>
    </ligand>
</feature>
<evidence type="ECO:0000256" key="5">
    <source>
        <dbReference type="HAMAP-Rule" id="MF_01962"/>
    </source>
</evidence>
<dbReference type="EC" id="3.5.4.2" evidence="5"/>
<gene>
    <name evidence="7" type="primary">add-2</name>
    <name evidence="7" type="ORF">GCM10011369_32680</name>
</gene>
<feature type="binding site" evidence="5">
    <location>
        <position position="283"/>
    </location>
    <ligand>
        <name>Zn(2+)</name>
        <dbReference type="ChEBI" id="CHEBI:29105"/>
        <note>catalytic</note>
    </ligand>
</feature>
<dbReference type="InterPro" id="IPR001365">
    <property type="entry name" value="A_deaminase_dom"/>
</dbReference>
<comment type="caution">
    <text evidence="7">The sequence shown here is derived from an EMBL/GenBank/DDBJ whole genome shotgun (WGS) entry which is preliminary data.</text>
</comment>
<feature type="binding site" evidence="5">
    <location>
        <position position="22"/>
    </location>
    <ligand>
        <name>Zn(2+)</name>
        <dbReference type="ChEBI" id="CHEBI:29105"/>
        <note>catalytic</note>
    </ligand>
</feature>
<dbReference type="CDD" id="cd01320">
    <property type="entry name" value="ADA"/>
    <property type="match status" value="1"/>
</dbReference>
<dbReference type="NCBIfam" id="NF006850">
    <property type="entry name" value="PRK09358.1-6"/>
    <property type="match status" value="1"/>
</dbReference>
<dbReference type="GO" id="GO:0043103">
    <property type="term" value="P:hypoxanthine salvage"/>
    <property type="evidence" value="ECO:0007669"/>
    <property type="project" value="UniProtKB-UniRule"/>
</dbReference>
<keyword evidence="4 5" id="KW-0546">Nucleotide metabolism</keyword>
<comment type="cofactor">
    <cofactor evidence="5">
        <name>Zn(2+)</name>
        <dbReference type="ChEBI" id="CHEBI:29105"/>
    </cofactor>
    <text evidence="5">Binds 1 zinc ion per subunit.</text>
</comment>
<proteinExistence type="inferred from homology"/>
<dbReference type="InterPro" id="IPR006330">
    <property type="entry name" value="Ado/ade_deaminase"/>
</dbReference>
<feature type="domain" description="Adenosine deaminase" evidence="6">
    <location>
        <begin position="17"/>
        <end position="336"/>
    </location>
</feature>
<dbReference type="SUPFAM" id="SSF51556">
    <property type="entry name" value="Metallo-dependent hydrolases"/>
    <property type="match status" value="1"/>
</dbReference>
<evidence type="ECO:0000313" key="8">
    <source>
        <dbReference type="Proteomes" id="UP000619743"/>
    </source>
</evidence>
<dbReference type="Gene3D" id="3.20.20.140">
    <property type="entry name" value="Metal-dependent hydrolases"/>
    <property type="match status" value="1"/>
</dbReference>
<dbReference type="RefSeq" id="WP_229744791.1">
    <property type="nucleotide sequence ID" value="NZ_BMDX01000023.1"/>
</dbReference>
<reference evidence="8" key="1">
    <citation type="journal article" date="2019" name="Int. J. Syst. Evol. Microbiol.">
        <title>The Global Catalogue of Microorganisms (GCM) 10K type strain sequencing project: providing services to taxonomists for standard genome sequencing and annotation.</title>
        <authorList>
            <consortium name="The Broad Institute Genomics Platform"/>
            <consortium name="The Broad Institute Genome Sequencing Center for Infectious Disease"/>
            <person name="Wu L."/>
            <person name="Ma J."/>
        </authorList>
    </citation>
    <scope>NUCLEOTIDE SEQUENCE [LARGE SCALE GENOMIC DNA]</scope>
    <source>
        <strain evidence="8">CGMCC 1.10130</strain>
    </source>
</reference>
<feature type="active site" description="Proton donor" evidence="5">
    <location>
        <position position="205"/>
    </location>
</feature>
<feature type="binding site" evidence="5">
    <location>
        <position position="284"/>
    </location>
    <ligand>
        <name>substrate</name>
    </ligand>
</feature>
<protein>
    <recommendedName>
        <fullName evidence="5">Adenine deaminase</fullName>
        <shortName evidence="5">ADE</shortName>
        <ecNumber evidence="5">3.5.4.2</ecNumber>
    </recommendedName>
    <alternativeName>
        <fullName evidence="5">Adenine aminohydrolase</fullName>
        <shortName evidence="5">AAH</shortName>
    </alternativeName>
</protein>
<comment type="function">
    <text evidence="5">Catalyzes the hydrolytic deamination of adenine to hypoxanthine. Plays an important role in the purine salvage pathway and in nitrogen catabolism.</text>
</comment>
<evidence type="ECO:0000313" key="7">
    <source>
        <dbReference type="EMBL" id="GGA88032.1"/>
    </source>
</evidence>
<evidence type="ECO:0000256" key="2">
    <source>
        <dbReference type="ARBA" id="ARBA00022801"/>
    </source>
</evidence>
<sequence length="353" mass="39754">MTNISIDEMEQFLAQLPKVELHLHIEGTLEPEMMFALAERNGVKLSYPDPEALRRAYQFDNLQSFLDLYYQGTSVLKTSQDFYDLAMAYFSRCDQEHVLHYEIMFDPQAHLSRGVAMNTIMEGLTGAMEDAQRKYGASSGLILSLLRHLPEQDGIDALLQAKPWQHKILAIGLDSSEKGNPPGRFRKAFDIADDYGWHRVAHAGEEGPASYIWEAIRELHVRRVDHGVRCSDDTKLMSYLKQYQVPLTVCPLSNVRLGVYSDLRQHNLKMLLEKGLCVTINSDDPAYFGGYMTANMLAVQRAFNLTESQWLQLTANAINASFAPVERKQALKQRLTAAVVNYHLGPTSAAAGV</sequence>
<keyword evidence="8" id="KW-1185">Reference proteome</keyword>
<dbReference type="PANTHER" id="PTHR43114:SF6">
    <property type="entry name" value="ADENINE DEAMINASE"/>
    <property type="match status" value="1"/>
</dbReference>
<dbReference type="GO" id="GO:0008270">
    <property type="term" value="F:zinc ion binding"/>
    <property type="evidence" value="ECO:0007669"/>
    <property type="project" value="UniProtKB-UniRule"/>
</dbReference>
<keyword evidence="3 5" id="KW-0862">Zinc</keyword>
<accession>A0A8J2U9A4</accession>
<dbReference type="Proteomes" id="UP000619743">
    <property type="component" value="Unassembled WGS sequence"/>
</dbReference>
<evidence type="ECO:0000256" key="3">
    <source>
        <dbReference type="ARBA" id="ARBA00022833"/>
    </source>
</evidence>
<feature type="binding site" evidence="5">
    <location>
        <position position="24"/>
    </location>
    <ligand>
        <name>Zn(2+)</name>
        <dbReference type="ChEBI" id="CHEBI:29105"/>
        <note>catalytic</note>
    </ligand>
</feature>
<dbReference type="HAMAP" id="MF_01962">
    <property type="entry name" value="Adenine_deaminase"/>
    <property type="match status" value="1"/>
</dbReference>
<name>A0A8J2U9A4_9GAMM</name>
<evidence type="ECO:0000259" key="6">
    <source>
        <dbReference type="Pfam" id="PF00962"/>
    </source>
</evidence>
<comment type="similarity">
    <text evidence="5">Belongs to the metallo-dependent hydrolases superfamily. Adenosine and AMP deaminases family. Adenine deaminase type 2 subfamily.</text>
</comment>
<keyword evidence="1 5" id="KW-0479">Metal-binding</keyword>
<keyword evidence="2 5" id="KW-0378">Hydrolase</keyword>
<dbReference type="NCBIfam" id="TIGR01430">
    <property type="entry name" value="aden_deam"/>
    <property type="match status" value="1"/>
</dbReference>
<dbReference type="InterPro" id="IPR032466">
    <property type="entry name" value="Metal_Hydrolase"/>
</dbReference>
<dbReference type="PANTHER" id="PTHR43114">
    <property type="entry name" value="ADENINE DEAMINASE"/>
    <property type="match status" value="1"/>
</dbReference>
<dbReference type="EMBL" id="BMDX01000023">
    <property type="protein sequence ID" value="GGA88032.1"/>
    <property type="molecule type" value="Genomic_DNA"/>
</dbReference>